<dbReference type="EMBL" id="VDGT01000028">
    <property type="protein sequence ID" value="TNM25775.1"/>
    <property type="molecule type" value="Genomic_DNA"/>
</dbReference>
<reference evidence="1 2" key="1">
    <citation type="submission" date="2019-06" db="EMBL/GenBank/DDBJ databases">
        <title>Draft genome of Streptomyces sedi sp. JCM16909.</title>
        <authorList>
            <person name="Klykleung N."/>
            <person name="Tanasupawat S."/>
            <person name="Kudo T."/>
            <person name="Yuki M."/>
            <person name="Ohkuma M."/>
        </authorList>
    </citation>
    <scope>NUCLEOTIDE SEQUENCE [LARGE SCALE GENOMIC DNA]</scope>
    <source>
        <strain evidence="1 2">JCM 16909</strain>
    </source>
</reference>
<dbReference type="InterPro" id="IPR027417">
    <property type="entry name" value="P-loop_NTPase"/>
</dbReference>
<gene>
    <name evidence="1" type="ORF">FH715_26140</name>
</gene>
<dbReference type="Gene3D" id="3.40.50.300">
    <property type="entry name" value="P-loop containing nucleotide triphosphate hydrolases"/>
    <property type="match status" value="1"/>
</dbReference>
<comment type="caution">
    <text evidence="1">The sequence shown here is derived from an EMBL/GenBank/DDBJ whole genome shotgun (WGS) entry which is preliminary data.</text>
</comment>
<name>A0A5C4UQT2_9ACTN</name>
<accession>A0A5C4UQT2</accession>
<protein>
    <submittedName>
        <fullName evidence="1">Uncharacterized protein</fullName>
    </submittedName>
</protein>
<dbReference type="RefSeq" id="WP_139649638.1">
    <property type="nucleotide sequence ID" value="NZ_BAAAZS010000067.1"/>
</dbReference>
<proteinExistence type="predicted"/>
<dbReference type="Proteomes" id="UP000311713">
    <property type="component" value="Unassembled WGS sequence"/>
</dbReference>
<dbReference type="SUPFAM" id="SSF52540">
    <property type="entry name" value="P-loop containing nucleoside triphosphate hydrolases"/>
    <property type="match status" value="1"/>
</dbReference>
<evidence type="ECO:0000313" key="2">
    <source>
        <dbReference type="Proteomes" id="UP000311713"/>
    </source>
</evidence>
<keyword evidence="2" id="KW-1185">Reference proteome</keyword>
<dbReference type="OrthoDB" id="4091123at2"/>
<organism evidence="1 2">
    <name type="scientific">Streptomyces sedi</name>
    <dbReference type="NCBI Taxonomy" id="555059"/>
    <lineage>
        <taxon>Bacteria</taxon>
        <taxon>Bacillati</taxon>
        <taxon>Actinomycetota</taxon>
        <taxon>Actinomycetes</taxon>
        <taxon>Kitasatosporales</taxon>
        <taxon>Streptomycetaceae</taxon>
        <taxon>Streptomyces</taxon>
    </lineage>
</organism>
<evidence type="ECO:0000313" key="1">
    <source>
        <dbReference type="EMBL" id="TNM25775.1"/>
    </source>
</evidence>
<dbReference type="AlphaFoldDB" id="A0A5C4UQT2"/>
<sequence>MEQHVVAVVGSPGVGKSTLCGALTEWLAGAGVVVDHFEEADILTREVFRPVAEEFAGGAGSVRPDTLVAATRAYVAGARRAGVRVLVTDALLPFVPSLVAWGHDEAAITRTVRELAEAVEPARVHVVSLRDDPETALARAVAREGAGWGRWYVDKLSRAPGTRSVRDLASAAEHLRWEAELTSRVLAGTGWDVVTVEVGGRDAAAMERHVRERLRGALGVG</sequence>